<dbReference type="GO" id="GO:0005930">
    <property type="term" value="C:axoneme"/>
    <property type="evidence" value="ECO:0007669"/>
    <property type="project" value="TreeGrafter"/>
</dbReference>
<evidence type="ECO:0000256" key="2">
    <source>
        <dbReference type="ARBA" id="ARBA00023054"/>
    </source>
</evidence>
<keyword evidence="2 4" id="KW-0175">Coiled coil</keyword>
<evidence type="ECO:0000259" key="6">
    <source>
        <dbReference type="Pfam" id="PF13870"/>
    </source>
</evidence>
<name>A0A813SDR7_9BILA</name>
<proteinExistence type="predicted"/>
<evidence type="ECO:0000256" key="1">
    <source>
        <dbReference type="ARBA" id="ARBA00004138"/>
    </source>
</evidence>
<dbReference type="GO" id="GO:0060271">
    <property type="term" value="P:cilium assembly"/>
    <property type="evidence" value="ECO:0007669"/>
    <property type="project" value="TreeGrafter"/>
</dbReference>
<reference evidence="7" key="1">
    <citation type="submission" date="2021-02" db="EMBL/GenBank/DDBJ databases">
        <authorList>
            <person name="Nowell W R."/>
        </authorList>
    </citation>
    <scope>NUCLEOTIDE SEQUENCE</scope>
</reference>
<feature type="region of interest" description="Disordered" evidence="5">
    <location>
        <begin position="1"/>
        <end position="62"/>
    </location>
</feature>
<feature type="compositionally biased region" description="Basic and acidic residues" evidence="5">
    <location>
        <begin position="187"/>
        <end position="205"/>
    </location>
</feature>
<feature type="coiled-coil region" evidence="4">
    <location>
        <begin position="234"/>
        <end position="261"/>
    </location>
</feature>
<dbReference type="Pfam" id="PF13870">
    <property type="entry name" value="CCDC113_CCDC96_CC"/>
    <property type="match status" value="1"/>
</dbReference>
<sequence length="566" mass="65535">MHQPPTIPEGDEENEGLEQVTEGTRFPHTGAQQQQQPPPIHDTTTTAAELQPREDEGVGYGQTPTIENEIVAISGDIPTGETQFAEYDKPSSIETPITGDEVEDGTQQAIDAENEIQGQLDEEGTLAGLKEEESAIDESAVISDVEKPLTTVIESPISPAEESLIATSQVISTEDIKPDEITPIPSDEQRRSAKSGRDRSAKGQREIPQVDFEKLELEEEHDIVHEEPEIRISREELLARYQNAEVERDRLKSINLALQQRLADYLHKRKGTDELPAFNQGNERLMLEQQQRYQKYLSEIETLQDHIKHDQIEYESKRNNYEQLIQRKKEHVEQLKADYVKLVREIASKAVFARSGKSISNQDWRSPPRNFSLEVENYLTSLREKEEELIKTRHENIRLKNQLRKRELQLKSKEELAEGLHMIDFEQLKIENQTYSEKIEERNEELMKLRKKISTTVQILSHIKEKLNFVNEQRTQAAEILVTKEKEVKQKRDELSTIKRRRDRLRQENQSLKQTSGLIGNEQLLRDYEERYDEIGKCTDKLENLKKRHAEITLMCKVLKKKISKV</sequence>
<protein>
    <recommendedName>
        <fullName evidence="6">CCDC113/CCDC96 coiled-coil domain-containing protein</fullName>
    </recommendedName>
</protein>
<feature type="coiled-coil region" evidence="4">
    <location>
        <begin position="481"/>
        <end position="515"/>
    </location>
</feature>
<dbReference type="InterPro" id="IPR051885">
    <property type="entry name" value="CC_CF"/>
</dbReference>
<gene>
    <name evidence="7" type="ORF">RFH988_LOCUS3525</name>
</gene>
<feature type="coiled-coil region" evidence="4">
    <location>
        <begin position="375"/>
        <end position="452"/>
    </location>
</feature>
<dbReference type="PANTHER" id="PTHR15654:SF1">
    <property type="entry name" value="COILED-COIL DOMAIN-CONTAINING PROTEIN 96"/>
    <property type="match status" value="1"/>
</dbReference>
<dbReference type="PANTHER" id="PTHR15654">
    <property type="entry name" value="COILED-COIL DOMAIN-CONTAINING PROTEIN 113-RELATED"/>
    <property type="match status" value="1"/>
</dbReference>
<evidence type="ECO:0000313" key="8">
    <source>
        <dbReference type="Proteomes" id="UP000663882"/>
    </source>
</evidence>
<dbReference type="EMBL" id="CAJNOO010000085">
    <property type="protein sequence ID" value="CAF0793132.1"/>
    <property type="molecule type" value="Genomic_DNA"/>
</dbReference>
<feature type="coiled-coil region" evidence="4">
    <location>
        <begin position="286"/>
        <end position="345"/>
    </location>
</feature>
<feature type="domain" description="CCDC113/CCDC96 coiled-coil" evidence="6">
    <location>
        <begin position="383"/>
        <end position="557"/>
    </location>
</feature>
<dbReference type="GO" id="GO:0036064">
    <property type="term" value="C:ciliary basal body"/>
    <property type="evidence" value="ECO:0007669"/>
    <property type="project" value="TreeGrafter"/>
</dbReference>
<feature type="region of interest" description="Disordered" evidence="5">
    <location>
        <begin position="164"/>
        <end position="208"/>
    </location>
</feature>
<dbReference type="OrthoDB" id="10254794at2759"/>
<keyword evidence="3" id="KW-0966">Cell projection</keyword>
<comment type="subcellular location">
    <subcellularLocation>
        <location evidence="1">Cell projection</location>
        <location evidence="1">Cilium</location>
    </subcellularLocation>
</comment>
<organism evidence="7 8">
    <name type="scientific">Rotaria sordida</name>
    <dbReference type="NCBI Taxonomy" id="392033"/>
    <lineage>
        <taxon>Eukaryota</taxon>
        <taxon>Metazoa</taxon>
        <taxon>Spiralia</taxon>
        <taxon>Gnathifera</taxon>
        <taxon>Rotifera</taxon>
        <taxon>Eurotatoria</taxon>
        <taxon>Bdelloidea</taxon>
        <taxon>Philodinida</taxon>
        <taxon>Philodinidae</taxon>
        <taxon>Rotaria</taxon>
    </lineage>
</organism>
<dbReference type="InterPro" id="IPR025254">
    <property type="entry name" value="CCDC113/CCDC96_CC"/>
</dbReference>
<comment type="caution">
    <text evidence="7">The sequence shown here is derived from an EMBL/GenBank/DDBJ whole genome shotgun (WGS) entry which is preliminary data.</text>
</comment>
<dbReference type="Proteomes" id="UP000663882">
    <property type="component" value="Unassembled WGS sequence"/>
</dbReference>
<accession>A0A813SDR7</accession>
<evidence type="ECO:0000256" key="4">
    <source>
        <dbReference type="SAM" id="Coils"/>
    </source>
</evidence>
<evidence type="ECO:0000256" key="5">
    <source>
        <dbReference type="SAM" id="MobiDB-lite"/>
    </source>
</evidence>
<evidence type="ECO:0000313" key="7">
    <source>
        <dbReference type="EMBL" id="CAF0793132.1"/>
    </source>
</evidence>
<dbReference type="AlphaFoldDB" id="A0A813SDR7"/>
<evidence type="ECO:0000256" key="3">
    <source>
        <dbReference type="ARBA" id="ARBA00023273"/>
    </source>
</evidence>